<evidence type="ECO:0000313" key="3">
    <source>
        <dbReference type="Proteomes" id="UP000235777"/>
    </source>
</evidence>
<dbReference type="PROSITE" id="PS50911">
    <property type="entry name" value="CHAP"/>
    <property type="match status" value="1"/>
</dbReference>
<evidence type="ECO:0000259" key="1">
    <source>
        <dbReference type="PROSITE" id="PS50911"/>
    </source>
</evidence>
<accession>A0A2N7X6M4</accession>
<evidence type="ECO:0000313" key="2">
    <source>
        <dbReference type="EMBL" id="PMS37202.1"/>
    </source>
</evidence>
<protein>
    <recommendedName>
        <fullName evidence="1">Peptidase C51 domain-containing protein</fullName>
    </recommendedName>
</protein>
<gene>
    <name evidence="2" type="ORF">C0Z20_07670</name>
</gene>
<dbReference type="EMBL" id="PNYC01000004">
    <property type="protein sequence ID" value="PMS37202.1"/>
    <property type="molecule type" value="Genomic_DNA"/>
</dbReference>
<keyword evidence="3" id="KW-1185">Reference proteome</keyword>
<dbReference type="Proteomes" id="UP000235777">
    <property type="component" value="Unassembled WGS sequence"/>
</dbReference>
<comment type="caution">
    <text evidence="2">The sequence shown here is derived from an EMBL/GenBank/DDBJ whole genome shotgun (WGS) entry which is preliminary data.</text>
</comment>
<feature type="domain" description="Peptidase C51" evidence="1">
    <location>
        <begin position="1"/>
        <end position="76"/>
    </location>
</feature>
<reference evidence="2 3" key="1">
    <citation type="submission" date="2018-01" db="EMBL/GenBank/DDBJ databases">
        <title>Whole genome analyses suggest that Burkholderia sensu lato contains two further novel genera in the rhizoxinica-symbiotica group Mycetohabitans gen. nov., and Trinickia gen. nov.: implications for the evolution of diazotrophy and nodulation in the Burkholderiaceae.</title>
        <authorList>
            <person name="Estrada-de los Santos P."/>
            <person name="Palmer M."/>
            <person name="Chavez-Ramirez B."/>
            <person name="Beukes C."/>
            <person name="Steenkamp E.T."/>
            <person name="Hirsch A.M."/>
            <person name="Manyaka P."/>
            <person name="Maluk M."/>
            <person name="Lafos M."/>
            <person name="Crook M."/>
            <person name="Gross E."/>
            <person name="Simon M.F."/>
            <person name="Bueno dos Reis Junior F."/>
            <person name="Poole P.S."/>
            <person name="Venter S.N."/>
            <person name="James E.K."/>
        </authorList>
    </citation>
    <scope>NUCLEOTIDE SEQUENCE [LARGE SCALE GENOMIC DNA]</scope>
    <source>
        <strain evidence="2 3">JPY 581</strain>
    </source>
</reference>
<sequence>MGSGGKSLRAMVEDWLAPAPGKSVRVSQFKRARNGAYVCVEADNVAGHVSMFFFRHDDGSWCVFPPSQKGPSMRAA</sequence>
<organism evidence="2 3">
    <name type="scientific">Trinickia symbiotica</name>
    <dbReference type="NCBI Taxonomy" id="863227"/>
    <lineage>
        <taxon>Bacteria</taxon>
        <taxon>Pseudomonadati</taxon>
        <taxon>Pseudomonadota</taxon>
        <taxon>Betaproteobacteria</taxon>
        <taxon>Burkholderiales</taxon>
        <taxon>Burkholderiaceae</taxon>
        <taxon>Trinickia</taxon>
    </lineage>
</organism>
<proteinExistence type="predicted"/>
<dbReference type="AlphaFoldDB" id="A0A2N7X6M4"/>
<dbReference type="InterPro" id="IPR007921">
    <property type="entry name" value="CHAP_dom"/>
</dbReference>
<name>A0A2N7X6M4_9BURK</name>